<sequence>MTGQDPIRIEARAEVEITADARDRLARVADLLIPAGAGLPSARAAGVHKGLLDQVARARPDLVPPLLDALAALGDAPGLALVEGLATTAPDAYAALTLVVAGGYVMSPQVTEPLRYTPNETEIVDPRDTLNAVAEGLLDQVRARGPIYRVPPDAPPGHGS</sequence>
<keyword evidence="2" id="KW-1185">Reference proteome</keyword>
<dbReference type="RefSeq" id="WP_204025832.1">
    <property type="nucleotide sequence ID" value="NZ_BOOW01000018.1"/>
</dbReference>
<dbReference type="EMBL" id="BOOW01000018">
    <property type="protein sequence ID" value="GII92789.1"/>
    <property type="molecule type" value="Genomic_DNA"/>
</dbReference>
<proteinExistence type="predicted"/>
<organism evidence="1 2">
    <name type="scientific">Sinosporangium siamense</name>
    <dbReference type="NCBI Taxonomy" id="1367973"/>
    <lineage>
        <taxon>Bacteria</taxon>
        <taxon>Bacillati</taxon>
        <taxon>Actinomycetota</taxon>
        <taxon>Actinomycetes</taxon>
        <taxon>Streptosporangiales</taxon>
        <taxon>Streptosporangiaceae</taxon>
        <taxon>Sinosporangium</taxon>
    </lineage>
</organism>
<evidence type="ECO:0000313" key="2">
    <source>
        <dbReference type="Proteomes" id="UP000606172"/>
    </source>
</evidence>
<dbReference type="AlphaFoldDB" id="A0A919RI34"/>
<comment type="caution">
    <text evidence="1">The sequence shown here is derived from an EMBL/GenBank/DDBJ whole genome shotgun (WGS) entry which is preliminary data.</text>
</comment>
<reference evidence="1" key="1">
    <citation type="submission" date="2021-01" db="EMBL/GenBank/DDBJ databases">
        <title>Whole genome shotgun sequence of Sinosporangium siamense NBRC 109515.</title>
        <authorList>
            <person name="Komaki H."/>
            <person name="Tamura T."/>
        </authorList>
    </citation>
    <scope>NUCLEOTIDE SEQUENCE</scope>
    <source>
        <strain evidence="1">NBRC 109515</strain>
    </source>
</reference>
<dbReference type="Proteomes" id="UP000606172">
    <property type="component" value="Unassembled WGS sequence"/>
</dbReference>
<accession>A0A919RI34</accession>
<protein>
    <submittedName>
        <fullName evidence="1">Uncharacterized protein</fullName>
    </submittedName>
</protein>
<evidence type="ECO:0000313" key="1">
    <source>
        <dbReference type="EMBL" id="GII92789.1"/>
    </source>
</evidence>
<gene>
    <name evidence="1" type="ORF">Ssi02_30200</name>
</gene>
<name>A0A919RI34_9ACTN</name>